<accession>A0A0W0F6E9</accession>
<reference evidence="1 2" key="1">
    <citation type="submission" date="2015-12" db="EMBL/GenBank/DDBJ databases">
        <title>Draft genome sequence of Moniliophthora roreri, the causal agent of frosty pod rot of cacao.</title>
        <authorList>
            <person name="Aime M.C."/>
            <person name="Diaz-Valderrama J.R."/>
            <person name="Kijpornyongpan T."/>
            <person name="Phillips-Mora W."/>
        </authorList>
    </citation>
    <scope>NUCLEOTIDE SEQUENCE [LARGE SCALE GENOMIC DNA]</scope>
    <source>
        <strain evidence="1 2">MCA 2952</strain>
    </source>
</reference>
<evidence type="ECO:0000313" key="1">
    <source>
        <dbReference type="EMBL" id="KTB31714.1"/>
    </source>
</evidence>
<sequence length="185" mass="20767">MAVYKWQNLNKKEQLGKFFYGLYLFLTQEPVMRPYWACNPLIDANMVSEVAYPKTTDKNTSLDSREVPLLYRPQIEGLELLSGSFSGQADPLDHNAIHTQSLIGKWGRLYARGSLVSFTVSSHNAKGAISGSGIDTVGLFTVWGSFNSNYIIFVQLYQVGPQDNHEMVEPYEGTITEDFEVITGQ</sequence>
<dbReference type="AlphaFoldDB" id="A0A0W0F6E9"/>
<organism evidence="1 2">
    <name type="scientific">Moniliophthora roreri</name>
    <name type="common">Frosty pod rot fungus</name>
    <name type="synonym">Monilia roreri</name>
    <dbReference type="NCBI Taxonomy" id="221103"/>
    <lineage>
        <taxon>Eukaryota</taxon>
        <taxon>Fungi</taxon>
        <taxon>Dikarya</taxon>
        <taxon>Basidiomycota</taxon>
        <taxon>Agaricomycotina</taxon>
        <taxon>Agaricomycetes</taxon>
        <taxon>Agaricomycetidae</taxon>
        <taxon>Agaricales</taxon>
        <taxon>Marasmiineae</taxon>
        <taxon>Marasmiaceae</taxon>
        <taxon>Moniliophthora</taxon>
    </lineage>
</organism>
<gene>
    <name evidence="1" type="ORF">WG66_15770</name>
</gene>
<comment type="caution">
    <text evidence="1">The sequence shown here is derived from an EMBL/GenBank/DDBJ whole genome shotgun (WGS) entry which is preliminary data.</text>
</comment>
<dbReference type="EMBL" id="LATX01002301">
    <property type="protein sequence ID" value="KTB31714.1"/>
    <property type="molecule type" value="Genomic_DNA"/>
</dbReference>
<dbReference type="Proteomes" id="UP000054988">
    <property type="component" value="Unassembled WGS sequence"/>
</dbReference>
<proteinExistence type="predicted"/>
<name>A0A0W0F6E9_MONRR</name>
<evidence type="ECO:0000313" key="2">
    <source>
        <dbReference type="Proteomes" id="UP000054988"/>
    </source>
</evidence>
<protein>
    <submittedName>
        <fullName evidence="1">Uncharacterized protein</fullName>
    </submittedName>
</protein>